<dbReference type="GO" id="GO:0007234">
    <property type="term" value="P:osmosensory signaling via phosphorelay pathway"/>
    <property type="evidence" value="ECO:0007669"/>
    <property type="project" value="TreeGrafter"/>
</dbReference>
<evidence type="ECO:0000256" key="12">
    <source>
        <dbReference type="ARBA" id="ARBA00023136"/>
    </source>
</evidence>
<dbReference type="PROSITE" id="PS50112">
    <property type="entry name" value="PAS"/>
    <property type="match status" value="1"/>
</dbReference>
<dbReference type="Pfam" id="PF02518">
    <property type="entry name" value="HATPase_c"/>
    <property type="match status" value="1"/>
</dbReference>
<feature type="domain" description="PAS" evidence="15">
    <location>
        <begin position="335"/>
        <end position="388"/>
    </location>
</feature>
<gene>
    <name evidence="17" type="ORF">GCM10008939_12860</name>
</gene>
<dbReference type="InterPro" id="IPR000700">
    <property type="entry name" value="PAS-assoc_C"/>
</dbReference>
<evidence type="ECO:0000256" key="3">
    <source>
        <dbReference type="ARBA" id="ARBA00012438"/>
    </source>
</evidence>
<dbReference type="InterPro" id="IPR003661">
    <property type="entry name" value="HisK_dim/P_dom"/>
</dbReference>
<dbReference type="InterPro" id="IPR050351">
    <property type="entry name" value="BphY/WalK/GraS-like"/>
</dbReference>
<reference evidence="17" key="1">
    <citation type="journal article" date="2014" name="Int. J. Syst. Evol. Microbiol.">
        <title>Complete genome sequence of Corynebacterium casei LMG S-19264T (=DSM 44701T), isolated from a smear-ripened cheese.</title>
        <authorList>
            <consortium name="US DOE Joint Genome Institute (JGI-PGF)"/>
            <person name="Walter F."/>
            <person name="Albersmeier A."/>
            <person name="Kalinowski J."/>
            <person name="Ruckert C."/>
        </authorList>
    </citation>
    <scope>NUCLEOTIDE SEQUENCE</scope>
    <source>
        <strain evidence="17">JCM 14371</strain>
    </source>
</reference>
<evidence type="ECO:0000313" key="18">
    <source>
        <dbReference type="Proteomes" id="UP000635726"/>
    </source>
</evidence>
<feature type="transmembrane region" description="Helical" evidence="13">
    <location>
        <begin position="152"/>
        <end position="172"/>
    </location>
</feature>
<evidence type="ECO:0000259" key="15">
    <source>
        <dbReference type="PROSITE" id="PS50112"/>
    </source>
</evidence>
<keyword evidence="4" id="KW-0597">Phosphoprotein</keyword>
<keyword evidence="12 13" id="KW-0472">Membrane</keyword>
<keyword evidence="6 13" id="KW-0812">Transmembrane</keyword>
<sequence>MKGLRGRLLLVTIVLVFAAFVTASTRLTRATELSSISLTGWAFSEFVRQAALTDVLAADGRNGQDLSDSIAILQSKARVVSNDYFVDRLDADSAAALQRALKATNALTVQQATSSRGSTTLDAILNDAQVAYAGAVDALSAQRVLLLRDLRLVEVTLGVLALLLLLATSMVFRQFRSDARRAVQLQEDRAREAESSASRLHDLYEATASAEPDFARRLERVLQIGKSAFGATTGMYARSEDGALVAVSVTGDEGPVPDLLGWAAAHAQDGTATRRERYLAVPVMSDGVPCGALAYARPAGHGTFQPGDEAFLGLMAQWVGQHLEQQRAEWLLRESEARSQSIIRSSLDAIITCDDAGRITEFNPAAEAIFRVSREVAVGRTIGDLIVPPHLKDAHEHGMTRLRATGMGRILGQRLEIAAQRLDGTMFPVELSIVELPTSPAMFAGFVRDITDRTAAERRLQERTQQLDSVFRVSPDGFVMFGSDHLAVDVNPAFLDMTGLARDWLIGATEAQVTEALQRLSATGQPFPRSFTHGTFDTLHLSRPTPRVLKRSVRLLHEGDGQDSGYVMYFRDVTHETEVSDMKTEFLSTAAHELRTPMASIYGFAELLHTRQLDPEMSAEMIEIIYRQADRLVNLLNELLDLARIEARAGKDFRMLEQPITPLVQRTVEAFTPPSEAGRVHLQLPQDLPHVAMDGEKMQQALGNLISNAFKYSPDGGPVTVSAHNDGRHVVISVQDRGIGMKSEQVARAFERFYRADASGNIPGTGLGLTLVKEIIERHGGQVQLDSLHGIGTRATITLPTHTTAPQGTP</sequence>
<dbReference type="EC" id="2.7.13.3" evidence="3"/>
<dbReference type="PANTHER" id="PTHR42878:SF7">
    <property type="entry name" value="SENSOR HISTIDINE KINASE GLRK"/>
    <property type="match status" value="1"/>
</dbReference>
<proteinExistence type="predicted"/>
<dbReference type="InterPro" id="IPR005467">
    <property type="entry name" value="His_kinase_dom"/>
</dbReference>
<dbReference type="SMART" id="SM00387">
    <property type="entry name" value="HATPase_c"/>
    <property type="match status" value="1"/>
</dbReference>
<evidence type="ECO:0000256" key="5">
    <source>
        <dbReference type="ARBA" id="ARBA00022679"/>
    </source>
</evidence>
<dbReference type="GO" id="GO:0016020">
    <property type="term" value="C:membrane"/>
    <property type="evidence" value="ECO:0007669"/>
    <property type="project" value="UniProtKB-SubCell"/>
</dbReference>
<evidence type="ECO:0000259" key="14">
    <source>
        <dbReference type="PROSITE" id="PS50109"/>
    </source>
</evidence>
<keyword evidence="7" id="KW-0547">Nucleotide-binding</keyword>
<keyword evidence="18" id="KW-1185">Reference proteome</keyword>
<protein>
    <recommendedName>
        <fullName evidence="3">histidine kinase</fullName>
        <ecNumber evidence="3">2.7.13.3</ecNumber>
    </recommendedName>
</protein>
<dbReference type="SMART" id="SM00388">
    <property type="entry name" value="HisKA"/>
    <property type="match status" value="1"/>
</dbReference>
<keyword evidence="8" id="KW-0418">Kinase</keyword>
<dbReference type="Gene3D" id="1.10.287.130">
    <property type="match status" value="1"/>
</dbReference>
<dbReference type="Pfam" id="PF08448">
    <property type="entry name" value="PAS_4"/>
    <property type="match status" value="1"/>
</dbReference>
<dbReference type="InterPro" id="IPR036890">
    <property type="entry name" value="HATPase_C_sf"/>
</dbReference>
<dbReference type="SMART" id="SM00091">
    <property type="entry name" value="PAS"/>
    <property type="match status" value="2"/>
</dbReference>
<name>A0A917PBJ2_9DEIO</name>
<dbReference type="InterPro" id="IPR036097">
    <property type="entry name" value="HisK_dim/P_sf"/>
</dbReference>
<accession>A0A917PBJ2</accession>
<dbReference type="Pfam" id="PF00512">
    <property type="entry name" value="HisKA"/>
    <property type="match status" value="1"/>
</dbReference>
<dbReference type="SUPFAM" id="SSF55874">
    <property type="entry name" value="ATPase domain of HSP90 chaperone/DNA topoisomerase II/histidine kinase"/>
    <property type="match status" value="1"/>
</dbReference>
<dbReference type="CDD" id="cd00082">
    <property type="entry name" value="HisKA"/>
    <property type="match status" value="1"/>
</dbReference>
<dbReference type="Gene3D" id="3.30.450.40">
    <property type="match status" value="1"/>
</dbReference>
<dbReference type="GO" id="GO:0030295">
    <property type="term" value="F:protein kinase activator activity"/>
    <property type="evidence" value="ECO:0007669"/>
    <property type="project" value="TreeGrafter"/>
</dbReference>
<feature type="domain" description="Histidine kinase" evidence="14">
    <location>
        <begin position="589"/>
        <end position="803"/>
    </location>
</feature>
<dbReference type="InterPro" id="IPR000014">
    <property type="entry name" value="PAS"/>
</dbReference>
<evidence type="ECO:0000256" key="13">
    <source>
        <dbReference type="SAM" id="Phobius"/>
    </source>
</evidence>
<evidence type="ECO:0000256" key="6">
    <source>
        <dbReference type="ARBA" id="ARBA00022692"/>
    </source>
</evidence>
<dbReference type="SUPFAM" id="SSF55785">
    <property type="entry name" value="PYP-like sensor domain (PAS domain)"/>
    <property type="match status" value="2"/>
</dbReference>
<dbReference type="InterPro" id="IPR003594">
    <property type="entry name" value="HATPase_dom"/>
</dbReference>
<keyword evidence="11" id="KW-0902">Two-component regulatory system</keyword>
<keyword evidence="10 13" id="KW-1133">Transmembrane helix</keyword>
<dbReference type="NCBIfam" id="TIGR00229">
    <property type="entry name" value="sensory_box"/>
    <property type="match status" value="2"/>
</dbReference>
<evidence type="ECO:0000256" key="4">
    <source>
        <dbReference type="ARBA" id="ARBA00022553"/>
    </source>
</evidence>
<dbReference type="GO" id="GO:0006355">
    <property type="term" value="P:regulation of DNA-templated transcription"/>
    <property type="evidence" value="ECO:0007669"/>
    <property type="project" value="InterPro"/>
</dbReference>
<dbReference type="PROSITE" id="PS50113">
    <property type="entry name" value="PAC"/>
    <property type="match status" value="1"/>
</dbReference>
<dbReference type="GO" id="GO:0000155">
    <property type="term" value="F:phosphorelay sensor kinase activity"/>
    <property type="evidence" value="ECO:0007669"/>
    <property type="project" value="InterPro"/>
</dbReference>
<dbReference type="InterPro" id="IPR013656">
    <property type="entry name" value="PAS_4"/>
</dbReference>
<dbReference type="InterPro" id="IPR004358">
    <property type="entry name" value="Sig_transdc_His_kin-like_C"/>
</dbReference>
<dbReference type="Gene3D" id="3.30.565.10">
    <property type="entry name" value="Histidine kinase-like ATPase, C-terminal domain"/>
    <property type="match status" value="1"/>
</dbReference>
<dbReference type="Pfam" id="PF00989">
    <property type="entry name" value="PAS"/>
    <property type="match status" value="1"/>
</dbReference>
<dbReference type="Gene3D" id="3.30.450.20">
    <property type="entry name" value="PAS domain"/>
    <property type="match status" value="2"/>
</dbReference>
<evidence type="ECO:0000256" key="2">
    <source>
        <dbReference type="ARBA" id="ARBA00004141"/>
    </source>
</evidence>
<dbReference type="FunFam" id="3.30.565.10:FF:000006">
    <property type="entry name" value="Sensor histidine kinase WalK"/>
    <property type="match status" value="1"/>
</dbReference>
<dbReference type="PROSITE" id="PS50109">
    <property type="entry name" value="HIS_KIN"/>
    <property type="match status" value="1"/>
</dbReference>
<dbReference type="GO" id="GO:0005524">
    <property type="term" value="F:ATP binding"/>
    <property type="evidence" value="ECO:0007669"/>
    <property type="project" value="UniProtKB-KW"/>
</dbReference>
<dbReference type="SUPFAM" id="SSF47384">
    <property type="entry name" value="Homodimeric domain of signal transducing histidine kinase"/>
    <property type="match status" value="1"/>
</dbReference>
<evidence type="ECO:0000256" key="11">
    <source>
        <dbReference type="ARBA" id="ARBA00023012"/>
    </source>
</evidence>
<dbReference type="SUPFAM" id="SSF55781">
    <property type="entry name" value="GAF domain-like"/>
    <property type="match status" value="1"/>
</dbReference>
<dbReference type="PANTHER" id="PTHR42878">
    <property type="entry name" value="TWO-COMPONENT HISTIDINE KINASE"/>
    <property type="match status" value="1"/>
</dbReference>
<dbReference type="AlphaFoldDB" id="A0A917PBJ2"/>
<keyword evidence="5" id="KW-0808">Transferase</keyword>
<dbReference type="InterPro" id="IPR029016">
    <property type="entry name" value="GAF-like_dom_sf"/>
</dbReference>
<organism evidence="17 18">
    <name type="scientific">Deinococcus aquiradiocola</name>
    <dbReference type="NCBI Taxonomy" id="393059"/>
    <lineage>
        <taxon>Bacteria</taxon>
        <taxon>Thermotogati</taxon>
        <taxon>Deinococcota</taxon>
        <taxon>Deinococci</taxon>
        <taxon>Deinococcales</taxon>
        <taxon>Deinococcaceae</taxon>
        <taxon>Deinococcus</taxon>
    </lineage>
</organism>
<dbReference type="CDD" id="cd00075">
    <property type="entry name" value="HATPase"/>
    <property type="match status" value="1"/>
</dbReference>
<evidence type="ECO:0000256" key="10">
    <source>
        <dbReference type="ARBA" id="ARBA00022989"/>
    </source>
</evidence>
<comment type="catalytic activity">
    <reaction evidence="1">
        <text>ATP + protein L-histidine = ADP + protein N-phospho-L-histidine.</text>
        <dbReference type="EC" id="2.7.13.3"/>
    </reaction>
</comment>
<dbReference type="PRINTS" id="PR00344">
    <property type="entry name" value="BCTRLSENSOR"/>
</dbReference>
<dbReference type="EMBL" id="BMOE01000003">
    <property type="protein sequence ID" value="GGJ69898.1"/>
    <property type="molecule type" value="Genomic_DNA"/>
</dbReference>
<evidence type="ECO:0000313" key="17">
    <source>
        <dbReference type="EMBL" id="GGJ69898.1"/>
    </source>
</evidence>
<dbReference type="InterPro" id="IPR035965">
    <property type="entry name" value="PAS-like_dom_sf"/>
</dbReference>
<evidence type="ECO:0000256" key="8">
    <source>
        <dbReference type="ARBA" id="ARBA00022777"/>
    </source>
</evidence>
<dbReference type="GO" id="GO:0000156">
    <property type="term" value="F:phosphorelay response regulator activity"/>
    <property type="evidence" value="ECO:0007669"/>
    <property type="project" value="TreeGrafter"/>
</dbReference>
<evidence type="ECO:0000256" key="9">
    <source>
        <dbReference type="ARBA" id="ARBA00022840"/>
    </source>
</evidence>
<dbReference type="RefSeq" id="WP_188961450.1">
    <property type="nucleotide sequence ID" value="NZ_BMOE01000003.1"/>
</dbReference>
<keyword evidence="9" id="KW-0067">ATP-binding</keyword>
<comment type="caution">
    <text evidence="17">The sequence shown here is derived from an EMBL/GenBank/DDBJ whole genome shotgun (WGS) entry which is preliminary data.</text>
</comment>
<evidence type="ECO:0000259" key="16">
    <source>
        <dbReference type="PROSITE" id="PS50113"/>
    </source>
</evidence>
<feature type="domain" description="PAC" evidence="16">
    <location>
        <begin position="413"/>
        <end position="462"/>
    </location>
</feature>
<dbReference type="Proteomes" id="UP000635726">
    <property type="component" value="Unassembled WGS sequence"/>
</dbReference>
<evidence type="ECO:0000256" key="7">
    <source>
        <dbReference type="ARBA" id="ARBA00022741"/>
    </source>
</evidence>
<evidence type="ECO:0000256" key="1">
    <source>
        <dbReference type="ARBA" id="ARBA00000085"/>
    </source>
</evidence>
<dbReference type="FunFam" id="1.10.287.130:FF:000001">
    <property type="entry name" value="Two-component sensor histidine kinase"/>
    <property type="match status" value="1"/>
</dbReference>
<comment type="subcellular location">
    <subcellularLocation>
        <location evidence="2">Membrane</location>
        <topology evidence="2">Multi-pass membrane protein</topology>
    </subcellularLocation>
</comment>
<dbReference type="InterPro" id="IPR013767">
    <property type="entry name" value="PAS_fold"/>
</dbReference>
<reference evidence="17" key="2">
    <citation type="submission" date="2020-09" db="EMBL/GenBank/DDBJ databases">
        <authorList>
            <person name="Sun Q."/>
            <person name="Ohkuma M."/>
        </authorList>
    </citation>
    <scope>NUCLEOTIDE SEQUENCE</scope>
    <source>
        <strain evidence="17">JCM 14371</strain>
    </source>
</reference>
<dbReference type="CDD" id="cd00130">
    <property type="entry name" value="PAS"/>
    <property type="match status" value="2"/>
</dbReference>